<reference evidence="7" key="1">
    <citation type="submission" date="2016-04" db="EMBL/GenBank/DDBJ databases">
        <authorList>
            <person name="Tabuchi Yagui T.R."/>
        </authorList>
    </citation>
    <scope>NUCLEOTIDE SEQUENCE [LARGE SCALE GENOMIC DNA]</scope>
    <source>
        <strain evidence="7">NIES-26</strain>
    </source>
</reference>
<dbReference type="Gene3D" id="1.25.40.10">
    <property type="entry name" value="Tetratricopeptide repeat domain"/>
    <property type="match status" value="1"/>
</dbReference>
<sequence length="743" mass="85951">MNKSDLIDPQVKLQQKGYELLLQGNYLQAASIYEQIIAREPDVKSNYWYLGLILLLQGQEIEAQTTWLMAIMEEEPEQIGAENAELREILKTEAERQEKLEEYSVAWKIRQSIKELFPKDVHNLLHLVQLAIESKTYKSEDLQEYGLIEILQSEPKLEVNLELLTLVLRSILDYAYLESSSLDFLEASLSYFVDNLQILRSILIPAAVDIAYSHGHSDIATNLAELYLRLDPQNTEILGHLTAFYQNEGNFDLGIKTAKLFYSLVDSLAEKIFANRQILRGLISAGGYWEESCVANRKQQDLIAKIIKVNPQNLDQIKIVRLLGANYFAPYIEDNLQENRKIQNQILKLCNDNTAVYARKQLKKYSQGHLQRKQQSIYNKKLNIGYISYCLRTHSVGWLARWIFQHHDRDKFRINGYFMGADNMLDFLHQWYIDQVDKAYKSTNVWSMAEQIYQDEIDILIDLDSITLDTTCEVVQCKPAPIQATWLGWDASGSPSVDYFIADPHVLPESAQEHYREKIWRLPQTYIAVDGFEVGVPTVHREQLDIPDDAVVYFCGQRGFKRHPVITKLQLRILKEVPNSYFLIKGISSDEESIKTFFYQLAQEEGVDCSRLRFIPGVPSESIHRANLAIADIVLDTYPYNGATTTLETLWMCIPMVTRVGEQFAARNSYTMMMNAGITEGIAWTDEEYVEWGVRLGKDEALRQQIAWKLKQSRKTSPLWNGKQFTREMEKAYEQMWQKYIEG</sequence>
<dbReference type="SUPFAM" id="SSF48452">
    <property type="entry name" value="TPR-like"/>
    <property type="match status" value="1"/>
</dbReference>
<dbReference type="InterPro" id="IPR011990">
    <property type="entry name" value="TPR-like_helical_dom_sf"/>
</dbReference>
<feature type="domain" description="O-GlcNAc transferase C-terminal" evidence="6">
    <location>
        <begin position="539"/>
        <end position="729"/>
    </location>
</feature>
<evidence type="ECO:0000256" key="1">
    <source>
        <dbReference type="ARBA" id="ARBA00004922"/>
    </source>
</evidence>
<dbReference type="Proteomes" id="UP000252107">
    <property type="component" value="Unassembled WGS sequence"/>
</dbReference>
<evidence type="ECO:0000313" key="7">
    <source>
        <dbReference type="EMBL" id="RCJ24710.1"/>
    </source>
</evidence>
<evidence type="ECO:0000256" key="5">
    <source>
        <dbReference type="ARBA" id="ARBA00022803"/>
    </source>
</evidence>
<protein>
    <submittedName>
        <fullName evidence="7">O-linked N-acetylglucosamine transferase, SPINDLY family protein</fullName>
    </submittedName>
</protein>
<dbReference type="GO" id="GO:0016757">
    <property type="term" value="F:glycosyltransferase activity"/>
    <property type="evidence" value="ECO:0007669"/>
    <property type="project" value="UniProtKB-KW"/>
</dbReference>
<dbReference type="PANTHER" id="PTHR44835">
    <property type="entry name" value="UDP-N-ACETYLGLUCOSAMINE--PEPTIDE N-ACETYLGLUCOSAMINYLTRANSFERASE SPINDLY-RELATED"/>
    <property type="match status" value="1"/>
</dbReference>
<keyword evidence="8" id="KW-1185">Reference proteome</keyword>
<dbReference type="InterPro" id="IPR029489">
    <property type="entry name" value="OGT/SEC/SPY_C"/>
</dbReference>
<proteinExistence type="predicted"/>
<keyword evidence="4" id="KW-0677">Repeat</keyword>
<evidence type="ECO:0000256" key="2">
    <source>
        <dbReference type="ARBA" id="ARBA00022676"/>
    </source>
</evidence>
<keyword evidence="3 7" id="KW-0808">Transferase</keyword>
<accession>A0A367QLQ0</accession>
<evidence type="ECO:0000256" key="3">
    <source>
        <dbReference type="ARBA" id="ARBA00022679"/>
    </source>
</evidence>
<dbReference type="SUPFAM" id="SSF53756">
    <property type="entry name" value="UDP-Glycosyltransferase/glycogen phosphorylase"/>
    <property type="match status" value="1"/>
</dbReference>
<organism evidence="7 8">
    <name type="scientific">Nostoc minutum NIES-26</name>
    <dbReference type="NCBI Taxonomy" id="1844469"/>
    <lineage>
        <taxon>Bacteria</taxon>
        <taxon>Bacillati</taxon>
        <taxon>Cyanobacteriota</taxon>
        <taxon>Cyanophyceae</taxon>
        <taxon>Nostocales</taxon>
        <taxon>Nostocaceae</taxon>
        <taxon>Nostoc</taxon>
    </lineage>
</organism>
<name>A0A367QLQ0_9NOSO</name>
<dbReference type="Gene3D" id="3.40.50.2000">
    <property type="entry name" value="Glycogen Phosphorylase B"/>
    <property type="match status" value="1"/>
</dbReference>
<comment type="caution">
    <text evidence="7">The sequence shown here is derived from an EMBL/GenBank/DDBJ whole genome shotgun (WGS) entry which is preliminary data.</text>
</comment>
<dbReference type="InterPro" id="IPR051939">
    <property type="entry name" value="Glycosyltr_41/O-GlcNAc_trsf"/>
</dbReference>
<comment type="pathway">
    <text evidence="1">Protein modification; protein glycosylation.</text>
</comment>
<gene>
    <name evidence="7" type="ORF">A6770_03365</name>
</gene>
<feature type="domain" description="O-GlcNAc transferase C-terminal" evidence="6">
    <location>
        <begin position="340"/>
        <end position="530"/>
    </location>
</feature>
<keyword evidence="2" id="KW-0328">Glycosyltransferase</keyword>
<dbReference type="Gene3D" id="3.40.50.11380">
    <property type="match status" value="1"/>
</dbReference>
<dbReference type="EMBL" id="LXQD01000317">
    <property type="protein sequence ID" value="RCJ24710.1"/>
    <property type="molecule type" value="Genomic_DNA"/>
</dbReference>
<dbReference type="PANTHER" id="PTHR44835:SF1">
    <property type="entry name" value="PROTEIN O-GLCNAC TRANSFERASE"/>
    <property type="match status" value="1"/>
</dbReference>
<evidence type="ECO:0000313" key="8">
    <source>
        <dbReference type="Proteomes" id="UP000252107"/>
    </source>
</evidence>
<dbReference type="Pfam" id="PF13844">
    <property type="entry name" value="Glyco_transf_41"/>
    <property type="match status" value="2"/>
</dbReference>
<evidence type="ECO:0000259" key="6">
    <source>
        <dbReference type="Pfam" id="PF13844"/>
    </source>
</evidence>
<keyword evidence="5" id="KW-0802">TPR repeat</keyword>
<evidence type="ECO:0000256" key="4">
    <source>
        <dbReference type="ARBA" id="ARBA00022737"/>
    </source>
</evidence>
<dbReference type="AlphaFoldDB" id="A0A367QLQ0"/>